<reference evidence="1 2" key="1">
    <citation type="submission" date="2020-07" db="EMBL/GenBank/DDBJ databases">
        <title>Sequencing the genomes of 1000 actinobacteria strains.</title>
        <authorList>
            <person name="Klenk H.-P."/>
        </authorList>
    </citation>
    <scope>NUCLEOTIDE SEQUENCE [LARGE SCALE GENOMIC DNA]</scope>
    <source>
        <strain evidence="1 2">LI1</strain>
    </source>
</reference>
<evidence type="ECO:0000313" key="1">
    <source>
        <dbReference type="EMBL" id="NYJ18539.1"/>
    </source>
</evidence>
<organism evidence="1 2">
    <name type="scientific">Glaciibacter psychrotolerans</name>
    <dbReference type="NCBI Taxonomy" id="670054"/>
    <lineage>
        <taxon>Bacteria</taxon>
        <taxon>Bacillati</taxon>
        <taxon>Actinomycetota</taxon>
        <taxon>Actinomycetes</taxon>
        <taxon>Micrococcales</taxon>
        <taxon>Microbacteriaceae</taxon>
        <taxon>Glaciibacter</taxon>
    </lineage>
</organism>
<evidence type="ECO:0000313" key="2">
    <source>
        <dbReference type="Proteomes" id="UP000537260"/>
    </source>
</evidence>
<dbReference type="Proteomes" id="UP000537260">
    <property type="component" value="Unassembled WGS sequence"/>
</dbReference>
<sequence>MAAAQSTECIRGAALPSWATEEQLAGDTAKDLLATHQDEGWRRSFAGIVDLMDLLTSCIIKDSFSVPSAITATLSLTEAGREMKSRLIRQEEVPSLEAHLMCGLTLGHDSLFIDVEATDVDRLRAVISDQIVSGKIRFPFVFGRQLYDYFAAQFDEEKDRLSNEETIQLLEAIPPGVFQYGRYVVGPSGLRESDHGRLLQFTSRVPAYHCDDPVCRKLHSVLLSTGHSAPINAERGKLERILRSMPAPAADWAGLANEITRSKESYFGNSWTAPMITLLGDCLGDDELQALHGFLGQKHELPPFVSREQFLEELLVRFSDDEIASAIDVLVRGKKLEIPVGEVRRPVSTSHLRSGVFRLQPQLGKNGVRFVSGDPGLPVLRERDLFRRIYLDAGTAERHELDWQLRGIDGVSLEVRLDEYLRTQSPATALTRLVLSGSASAIAASELVGAGDFDGASDEEIISRLLWKLGFDDRDPHDLHSKFWRQHEQLVASVQSWLGAGPDDTADFKGKASVYFTELEGLLEEALAFATWALLHDHTSSPRRFVYTPDLDRPVGLELLDRFVRSEATANPGERLRYTGKLTMYPLLRGFGVLGKVLESVESKAPNYGRAIADFPDYASATALQNFPFKSVLPFLDIAAHSRTRIVQGFEQIEALLQQGRVDSVRNDFSHYRRTSPEVAEMAETLEAVAQVVRMIENLGFGLNLFSPAGETSDRWGRRVVRFDGPRSLTHSISRPSSLQWAGLPSLRANQFLVRAASFDDANEVLRFEHGYSSEFSAMWSNYPKPRRVSNRVTEASVDAAAG</sequence>
<comment type="caution">
    <text evidence="1">The sequence shown here is derived from an EMBL/GenBank/DDBJ whole genome shotgun (WGS) entry which is preliminary data.</text>
</comment>
<protein>
    <submittedName>
        <fullName evidence="1">Uncharacterized protein</fullName>
    </submittedName>
</protein>
<gene>
    <name evidence="1" type="ORF">HNR05_000330</name>
</gene>
<dbReference type="AlphaFoldDB" id="A0A7Z0ECL0"/>
<keyword evidence="2" id="KW-1185">Reference proteome</keyword>
<dbReference type="EMBL" id="JACCFM010000001">
    <property type="protein sequence ID" value="NYJ18539.1"/>
    <property type="molecule type" value="Genomic_DNA"/>
</dbReference>
<name>A0A7Z0ECL0_9MICO</name>
<accession>A0A7Z0ECL0</accession>
<dbReference type="RefSeq" id="WP_179577432.1">
    <property type="nucleotide sequence ID" value="NZ_JACCFM010000001.1"/>
</dbReference>
<proteinExistence type="predicted"/>